<proteinExistence type="predicted"/>
<evidence type="ECO:0000313" key="2">
    <source>
        <dbReference type="Proteomes" id="UP000009131"/>
    </source>
</evidence>
<name>G7DXB4_MIXOS</name>
<dbReference type="Proteomes" id="UP000009131">
    <property type="component" value="Unassembled WGS sequence"/>
</dbReference>
<reference evidence="1 2" key="1">
    <citation type="journal article" date="2011" name="J. Gen. Appl. Microbiol.">
        <title>Draft genome sequencing of the enigmatic basidiomycete Mixia osmundae.</title>
        <authorList>
            <person name="Nishida H."/>
            <person name="Nagatsuka Y."/>
            <person name="Sugiyama J."/>
        </authorList>
    </citation>
    <scope>NUCLEOTIDE SEQUENCE [LARGE SCALE GENOMIC DNA]</scope>
    <source>
        <strain evidence="2">CBS 9802 / IAM 14324 / JCM 22182 / KY 12970</strain>
    </source>
</reference>
<protein>
    <submittedName>
        <fullName evidence="1">Uncharacterized protein</fullName>
    </submittedName>
</protein>
<keyword evidence="2" id="KW-1185">Reference proteome</keyword>
<accession>G7DXB4</accession>
<evidence type="ECO:0000313" key="1">
    <source>
        <dbReference type="EMBL" id="GAA95224.1"/>
    </source>
</evidence>
<gene>
    <name evidence="1" type="primary">Mo01880</name>
    <name evidence="1" type="ORF">E5Q_01880</name>
</gene>
<dbReference type="InParanoid" id="G7DXB4"/>
<dbReference type="HOGENOM" id="CLU_3069219_0_0_1"/>
<dbReference type="AlphaFoldDB" id="G7DXB4"/>
<reference evidence="1 2" key="2">
    <citation type="journal article" date="2012" name="Open Biol.">
        <title>Characteristics of nucleosomes and linker DNA regions on the genome of the basidiomycete Mixia osmundae revealed by mono- and dinucleosome mapping.</title>
        <authorList>
            <person name="Nishida H."/>
            <person name="Kondo S."/>
            <person name="Matsumoto T."/>
            <person name="Suzuki Y."/>
            <person name="Yoshikawa H."/>
            <person name="Taylor T.D."/>
            <person name="Sugiyama J."/>
        </authorList>
    </citation>
    <scope>NUCLEOTIDE SEQUENCE [LARGE SCALE GENOMIC DNA]</scope>
    <source>
        <strain evidence="2">CBS 9802 / IAM 14324 / JCM 22182 / KY 12970</strain>
    </source>
</reference>
<dbReference type="EMBL" id="BABT02000061">
    <property type="protein sequence ID" value="GAA95224.1"/>
    <property type="molecule type" value="Genomic_DNA"/>
</dbReference>
<dbReference type="RefSeq" id="XP_014569905.1">
    <property type="nucleotide sequence ID" value="XM_014714419.1"/>
</dbReference>
<sequence length="53" mass="5879">MLEDNVGVARRSRAAQRWASAVVKLECRSTMRCVECHVDDGASTIARYVCSYG</sequence>
<comment type="caution">
    <text evidence="1">The sequence shown here is derived from an EMBL/GenBank/DDBJ whole genome shotgun (WGS) entry which is preliminary data.</text>
</comment>
<organism evidence="1 2">
    <name type="scientific">Mixia osmundae (strain CBS 9802 / IAM 14324 / JCM 22182 / KY 12970)</name>
    <dbReference type="NCBI Taxonomy" id="764103"/>
    <lineage>
        <taxon>Eukaryota</taxon>
        <taxon>Fungi</taxon>
        <taxon>Dikarya</taxon>
        <taxon>Basidiomycota</taxon>
        <taxon>Pucciniomycotina</taxon>
        <taxon>Mixiomycetes</taxon>
        <taxon>Mixiales</taxon>
        <taxon>Mixiaceae</taxon>
        <taxon>Mixia</taxon>
    </lineage>
</organism>